<protein>
    <submittedName>
        <fullName evidence="1">Uncharacterized protein</fullName>
    </submittedName>
</protein>
<evidence type="ECO:0000313" key="1">
    <source>
        <dbReference type="EMBL" id="PVH91733.1"/>
    </source>
</evidence>
<organism evidence="1 2">
    <name type="scientific">Periconia macrospinosa</name>
    <dbReference type="NCBI Taxonomy" id="97972"/>
    <lineage>
        <taxon>Eukaryota</taxon>
        <taxon>Fungi</taxon>
        <taxon>Dikarya</taxon>
        <taxon>Ascomycota</taxon>
        <taxon>Pezizomycotina</taxon>
        <taxon>Dothideomycetes</taxon>
        <taxon>Pleosporomycetidae</taxon>
        <taxon>Pleosporales</taxon>
        <taxon>Massarineae</taxon>
        <taxon>Periconiaceae</taxon>
        <taxon>Periconia</taxon>
    </lineage>
</organism>
<dbReference type="OrthoDB" id="10638684at2759"/>
<gene>
    <name evidence="1" type="ORF">DM02DRAFT_663662</name>
</gene>
<name>A0A2V1D2K9_9PLEO</name>
<evidence type="ECO:0000313" key="2">
    <source>
        <dbReference type="Proteomes" id="UP000244855"/>
    </source>
</evidence>
<sequence length="123" mass="13847">MGKNNKVAERAYTVAFQVLRGLASKLDAEISDLIWEDIAHSTAPSLDVRVPNVDSSQQYPIQTMEDEHTGHISMFYTPTMWPSSNAPLTGHNFQTHQLYDSISNNPFMTTYDEENPVTSGERL</sequence>
<proteinExistence type="predicted"/>
<dbReference type="Proteomes" id="UP000244855">
    <property type="component" value="Unassembled WGS sequence"/>
</dbReference>
<dbReference type="AlphaFoldDB" id="A0A2V1D2K9"/>
<accession>A0A2V1D2K9</accession>
<keyword evidence="2" id="KW-1185">Reference proteome</keyword>
<reference evidence="1 2" key="1">
    <citation type="journal article" date="2018" name="Sci. Rep.">
        <title>Comparative genomics provides insights into the lifestyle and reveals functional heterogeneity of dark septate endophytic fungi.</title>
        <authorList>
            <person name="Knapp D.G."/>
            <person name="Nemeth J.B."/>
            <person name="Barry K."/>
            <person name="Hainaut M."/>
            <person name="Henrissat B."/>
            <person name="Johnson J."/>
            <person name="Kuo A."/>
            <person name="Lim J.H.P."/>
            <person name="Lipzen A."/>
            <person name="Nolan M."/>
            <person name="Ohm R.A."/>
            <person name="Tamas L."/>
            <person name="Grigoriev I.V."/>
            <person name="Spatafora J.W."/>
            <person name="Nagy L.G."/>
            <person name="Kovacs G.M."/>
        </authorList>
    </citation>
    <scope>NUCLEOTIDE SEQUENCE [LARGE SCALE GENOMIC DNA]</scope>
    <source>
        <strain evidence="1 2">DSE2036</strain>
    </source>
</reference>
<dbReference type="EMBL" id="KZ805791">
    <property type="protein sequence ID" value="PVH91733.1"/>
    <property type="molecule type" value="Genomic_DNA"/>
</dbReference>